<keyword evidence="2" id="KW-0694">RNA-binding</keyword>
<dbReference type="InterPro" id="IPR010156">
    <property type="entry name" value="CRISPR-assoc_prot_Cas6"/>
</dbReference>
<dbReference type="InterPro" id="IPR045747">
    <property type="entry name" value="CRISPR-assoc_prot_Cas6_N_sf"/>
</dbReference>
<dbReference type="EMBL" id="FRCR01000018">
    <property type="protein sequence ID" value="SHM86443.1"/>
    <property type="molecule type" value="Genomic_DNA"/>
</dbReference>
<comment type="similarity">
    <text evidence="1">Belongs to the CRISPR-associated protein Cas6/Cse3/CasE family.</text>
</comment>
<evidence type="ECO:0000313" key="5">
    <source>
        <dbReference type="EMBL" id="SHM86443.1"/>
    </source>
</evidence>
<reference evidence="6" key="1">
    <citation type="submission" date="2016-11" db="EMBL/GenBank/DDBJ databases">
        <authorList>
            <person name="Varghese N."/>
            <person name="Submissions S."/>
        </authorList>
    </citation>
    <scope>NUCLEOTIDE SEQUENCE [LARGE SCALE GENOMIC DNA]</scope>
    <source>
        <strain evidence="6">DSM 18802</strain>
    </source>
</reference>
<dbReference type="Gene3D" id="3.30.70.1890">
    <property type="match status" value="1"/>
</dbReference>
<dbReference type="GO" id="GO:0016788">
    <property type="term" value="F:hydrolase activity, acting on ester bonds"/>
    <property type="evidence" value="ECO:0007669"/>
    <property type="project" value="InterPro"/>
</dbReference>
<dbReference type="PANTHER" id="PTHR36984">
    <property type="entry name" value="CRISPR-ASSOCIATED ENDORIBONUCLEASE CAS6 1"/>
    <property type="match status" value="1"/>
</dbReference>
<keyword evidence="3" id="KW-0051">Antiviral defense</keyword>
<evidence type="ECO:0000256" key="2">
    <source>
        <dbReference type="ARBA" id="ARBA00022884"/>
    </source>
</evidence>
<dbReference type="InterPro" id="IPR049435">
    <property type="entry name" value="Cas_Cas6_C"/>
</dbReference>
<accession>A0A1M7M711</accession>
<dbReference type="Gene3D" id="3.30.70.1900">
    <property type="match status" value="1"/>
</dbReference>
<dbReference type="GO" id="GO:0051607">
    <property type="term" value="P:defense response to virus"/>
    <property type="evidence" value="ECO:0007669"/>
    <property type="project" value="UniProtKB-KW"/>
</dbReference>
<gene>
    <name evidence="5" type="ORF">SAMN05660826_02189</name>
</gene>
<dbReference type="GO" id="GO:0003723">
    <property type="term" value="F:RNA binding"/>
    <property type="evidence" value="ECO:0007669"/>
    <property type="project" value="UniProtKB-KW"/>
</dbReference>
<evidence type="ECO:0000256" key="3">
    <source>
        <dbReference type="ARBA" id="ARBA00023118"/>
    </source>
</evidence>
<organism evidence="5 6">
    <name type="scientific">Caldanaerovirga acetigignens</name>
    <dbReference type="NCBI Taxonomy" id="447595"/>
    <lineage>
        <taxon>Bacteria</taxon>
        <taxon>Bacillati</taxon>
        <taxon>Bacillota</taxon>
        <taxon>Clostridia</taxon>
        <taxon>Thermosediminibacterales</taxon>
        <taxon>Thermosediminibacteraceae</taxon>
        <taxon>Caldanaerovirga</taxon>
    </lineage>
</organism>
<evidence type="ECO:0000259" key="4">
    <source>
        <dbReference type="Pfam" id="PF01881"/>
    </source>
</evidence>
<sequence length="227" mass="26629">MDMLRMKIICNAKKGIFFDSMYKRYLKAFFKKYCNDDLFVFSDVFPKKTRKTDSGFWAIDKIAFYFSHPDVETLIGLSLGLLKGKIVITDNQELKIERIDFVKTKCSKSGYLWSPLVVVDKNFKPVEYEKKPEKFSELLRANLIVKYERIFHRYPEDDRFVFLFFKNDFEKKIEGNLVAYMGAFEIIGSKMLTEVAYLCGLGFFNEDGYGMISEFNFICQQEKGNLG</sequence>
<name>A0A1M7M711_9FIRM</name>
<dbReference type="NCBIfam" id="TIGR01877">
    <property type="entry name" value="cas_cas6"/>
    <property type="match status" value="1"/>
</dbReference>
<keyword evidence="6" id="KW-1185">Reference proteome</keyword>
<dbReference type="Pfam" id="PF01881">
    <property type="entry name" value="Cas_Cas6_C"/>
    <property type="match status" value="1"/>
</dbReference>
<dbReference type="OrthoDB" id="1715929at2"/>
<feature type="domain" description="CRISPR associated protein Cas6 C-terminal" evidence="4">
    <location>
        <begin position="113"/>
        <end position="212"/>
    </location>
</feature>
<protein>
    <submittedName>
        <fullName evidence="5">CRISPR-associated endoribonuclease Cas6</fullName>
    </submittedName>
</protein>
<evidence type="ECO:0000313" key="6">
    <source>
        <dbReference type="Proteomes" id="UP000184375"/>
    </source>
</evidence>
<dbReference type="Proteomes" id="UP000184375">
    <property type="component" value="Unassembled WGS sequence"/>
</dbReference>
<dbReference type="AlphaFoldDB" id="A0A1M7M711"/>
<dbReference type="PANTHER" id="PTHR36984:SF1">
    <property type="entry name" value="CRISPR-ASSOCIATED ENDORIBONUCLEASE CAS6 1"/>
    <property type="match status" value="1"/>
</dbReference>
<dbReference type="RefSeq" id="WP_073258394.1">
    <property type="nucleotide sequence ID" value="NZ_FRCR01000018.1"/>
</dbReference>
<proteinExistence type="inferred from homology"/>
<dbReference type="STRING" id="447595.SAMN05660826_02189"/>
<dbReference type="CDD" id="cd21140">
    <property type="entry name" value="Cas6_I-like"/>
    <property type="match status" value="1"/>
</dbReference>
<evidence type="ECO:0000256" key="1">
    <source>
        <dbReference type="ARBA" id="ARBA00005937"/>
    </source>
</evidence>